<dbReference type="EMBL" id="AWWV01011253">
    <property type="protein sequence ID" value="OMO73266.1"/>
    <property type="molecule type" value="Genomic_DNA"/>
</dbReference>
<dbReference type="Gramene" id="OMO73266">
    <property type="protein sequence ID" value="OMO73266"/>
    <property type="gene ID" value="CCACVL1_17361"/>
</dbReference>
<evidence type="ECO:0000313" key="1">
    <source>
        <dbReference type="EMBL" id="OMO73266.1"/>
    </source>
</evidence>
<dbReference type="Proteomes" id="UP000188268">
    <property type="component" value="Unassembled WGS sequence"/>
</dbReference>
<gene>
    <name evidence="1" type="ORF">CCACVL1_17361</name>
</gene>
<accession>A0A1R3HSB8</accession>
<organism evidence="1 2">
    <name type="scientific">Corchorus capsularis</name>
    <name type="common">Jute</name>
    <dbReference type="NCBI Taxonomy" id="210143"/>
    <lineage>
        <taxon>Eukaryota</taxon>
        <taxon>Viridiplantae</taxon>
        <taxon>Streptophyta</taxon>
        <taxon>Embryophyta</taxon>
        <taxon>Tracheophyta</taxon>
        <taxon>Spermatophyta</taxon>
        <taxon>Magnoliopsida</taxon>
        <taxon>eudicotyledons</taxon>
        <taxon>Gunneridae</taxon>
        <taxon>Pentapetalae</taxon>
        <taxon>rosids</taxon>
        <taxon>malvids</taxon>
        <taxon>Malvales</taxon>
        <taxon>Malvaceae</taxon>
        <taxon>Grewioideae</taxon>
        <taxon>Apeibeae</taxon>
        <taxon>Corchorus</taxon>
    </lineage>
</organism>
<name>A0A1R3HSB8_COCAP</name>
<protein>
    <submittedName>
        <fullName evidence="1">Uncharacterized protein</fullName>
    </submittedName>
</protein>
<proteinExistence type="predicted"/>
<reference evidence="1 2" key="1">
    <citation type="submission" date="2013-09" db="EMBL/GenBank/DDBJ databases">
        <title>Corchorus capsularis genome sequencing.</title>
        <authorList>
            <person name="Alam M."/>
            <person name="Haque M.S."/>
            <person name="Islam M.S."/>
            <person name="Emdad E.M."/>
            <person name="Islam M.M."/>
            <person name="Ahmed B."/>
            <person name="Halim A."/>
            <person name="Hossen Q.M.M."/>
            <person name="Hossain M.Z."/>
            <person name="Ahmed R."/>
            <person name="Khan M.M."/>
            <person name="Islam R."/>
            <person name="Rashid M.M."/>
            <person name="Khan S.A."/>
            <person name="Rahman M.S."/>
            <person name="Alam M."/>
        </authorList>
    </citation>
    <scope>NUCLEOTIDE SEQUENCE [LARGE SCALE GENOMIC DNA]</scope>
    <source>
        <strain evidence="2">cv. CVL-1</strain>
        <tissue evidence="1">Whole seedling</tissue>
    </source>
</reference>
<evidence type="ECO:0000313" key="2">
    <source>
        <dbReference type="Proteomes" id="UP000188268"/>
    </source>
</evidence>
<dbReference type="AlphaFoldDB" id="A0A1R3HSB8"/>
<sequence length="28" mass="3368">MDKWRSLETVKRRLSSRANFICVTARDQ</sequence>
<keyword evidence="2" id="KW-1185">Reference proteome</keyword>
<comment type="caution">
    <text evidence="1">The sequence shown here is derived from an EMBL/GenBank/DDBJ whole genome shotgun (WGS) entry which is preliminary data.</text>
</comment>